<accession>A0A0G1DC66</accession>
<organism evidence="1 2">
    <name type="scientific">candidate division WWE3 bacterium GW2011_GWF2_42_42</name>
    <dbReference type="NCBI Taxonomy" id="1619142"/>
    <lineage>
        <taxon>Bacteria</taxon>
        <taxon>Katanobacteria</taxon>
    </lineage>
</organism>
<dbReference type="STRING" id="1619142.UV26_C0016G0008"/>
<dbReference type="EMBL" id="LCDU01000016">
    <property type="protein sequence ID" value="KKS59753.1"/>
    <property type="molecule type" value="Genomic_DNA"/>
</dbReference>
<dbReference type="Proteomes" id="UP000034678">
    <property type="component" value="Unassembled WGS sequence"/>
</dbReference>
<reference evidence="1 2" key="1">
    <citation type="journal article" date="2015" name="Nature">
        <title>rRNA introns, odd ribosomes, and small enigmatic genomes across a large radiation of phyla.</title>
        <authorList>
            <person name="Brown C.T."/>
            <person name="Hug L.A."/>
            <person name="Thomas B.C."/>
            <person name="Sharon I."/>
            <person name="Castelle C.J."/>
            <person name="Singh A."/>
            <person name="Wilkins M.J."/>
            <person name="Williams K.H."/>
            <person name="Banfield J.F."/>
        </authorList>
    </citation>
    <scope>NUCLEOTIDE SEQUENCE [LARGE SCALE GENOMIC DNA]</scope>
</reference>
<name>A0A0G1DC66_UNCKA</name>
<evidence type="ECO:0000313" key="2">
    <source>
        <dbReference type="Proteomes" id="UP000034678"/>
    </source>
</evidence>
<gene>
    <name evidence="1" type="ORF">UV26_C0016G0008</name>
</gene>
<dbReference type="AlphaFoldDB" id="A0A0G1DC66"/>
<comment type="caution">
    <text evidence="1">The sequence shown here is derived from an EMBL/GenBank/DDBJ whole genome shotgun (WGS) entry which is preliminary data.</text>
</comment>
<evidence type="ECO:0000313" key="1">
    <source>
        <dbReference type="EMBL" id="KKS59753.1"/>
    </source>
</evidence>
<sequence>MKKVLVVFLVIVAVILAYLAGSYRTMELIKQKNYQDAEAELDTCLKMVGETASEVWLKSCESSGSNVKKDEEGNITDCRLPSDLAKTIAERTQTEKDNCFRRYGK</sequence>
<proteinExistence type="predicted"/>
<protein>
    <submittedName>
        <fullName evidence="1">Uncharacterized protein</fullName>
    </submittedName>
</protein>